<reference evidence="2 3" key="1">
    <citation type="submission" date="2018-05" db="EMBL/GenBank/DDBJ databases">
        <title>Genomic Encyclopedia of Archaeal and Bacterial Type Strains, Phase II (KMG-II): from individual species to whole genera.</title>
        <authorList>
            <person name="Goeker M."/>
        </authorList>
    </citation>
    <scope>NUCLEOTIDE SEQUENCE [LARGE SCALE GENOMIC DNA]</scope>
    <source>
        <strain evidence="2 3">DSM 45184</strain>
    </source>
</reference>
<dbReference type="InterPro" id="IPR041698">
    <property type="entry name" value="Methyltransf_25"/>
</dbReference>
<gene>
    <name evidence="2" type="ORF">BC793_108164</name>
</gene>
<protein>
    <submittedName>
        <fullName evidence="2">Methyltransferase family protein</fullName>
    </submittedName>
</protein>
<keyword evidence="2" id="KW-0489">Methyltransferase</keyword>
<keyword evidence="2" id="KW-0808">Transferase</keyword>
<dbReference type="CDD" id="cd02440">
    <property type="entry name" value="AdoMet_MTases"/>
    <property type="match status" value="1"/>
</dbReference>
<dbReference type="InterPro" id="IPR029063">
    <property type="entry name" value="SAM-dependent_MTases_sf"/>
</dbReference>
<dbReference type="Gene3D" id="3.40.50.150">
    <property type="entry name" value="Vaccinia Virus protein VP39"/>
    <property type="match status" value="1"/>
</dbReference>
<dbReference type="PANTHER" id="PTHR43591:SF110">
    <property type="entry name" value="RHODANESE DOMAIN-CONTAINING PROTEIN"/>
    <property type="match status" value="1"/>
</dbReference>
<organism evidence="2 3">
    <name type="scientific">Actinoplanes xinjiangensis</name>
    <dbReference type="NCBI Taxonomy" id="512350"/>
    <lineage>
        <taxon>Bacteria</taxon>
        <taxon>Bacillati</taxon>
        <taxon>Actinomycetota</taxon>
        <taxon>Actinomycetes</taxon>
        <taxon>Micromonosporales</taxon>
        <taxon>Micromonosporaceae</taxon>
        <taxon>Actinoplanes</taxon>
    </lineage>
</organism>
<sequence>MLRAPPVNTVGIVTADLFDAAAMYDDDYLYFFASPESAGAPTHGPVVGTAYATTSVTTDIVWRLLDLQPGMSVLDLACGHGALANALAVRGCEVTGLDSSAVFLDRARADAAAMDVAVEYVPGDMRRLPAWTGRFDRLVNWTTAFGYFDDPTNRRVLAEMARVLRPGGRMAMDLDNLPRFLASYTPSRITATRDDGDMLVDRHHFDPLTGRFEVERTVFRDGRTRRLTFLKRLFGFPELRDWCTAAGFTTVAAYGEDGEPLNIHHDRMIVIADLP</sequence>
<evidence type="ECO:0000313" key="2">
    <source>
        <dbReference type="EMBL" id="PWK47050.1"/>
    </source>
</evidence>
<evidence type="ECO:0000259" key="1">
    <source>
        <dbReference type="Pfam" id="PF13649"/>
    </source>
</evidence>
<proteinExistence type="predicted"/>
<dbReference type="SUPFAM" id="SSF53335">
    <property type="entry name" value="S-adenosyl-L-methionine-dependent methyltransferases"/>
    <property type="match status" value="1"/>
</dbReference>
<dbReference type="EMBL" id="QGGR01000008">
    <property type="protein sequence ID" value="PWK47050.1"/>
    <property type="molecule type" value="Genomic_DNA"/>
</dbReference>
<dbReference type="Proteomes" id="UP000245697">
    <property type="component" value="Unassembled WGS sequence"/>
</dbReference>
<dbReference type="PANTHER" id="PTHR43591">
    <property type="entry name" value="METHYLTRANSFERASE"/>
    <property type="match status" value="1"/>
</dbReference>
<keyword evidence="3" id="KW-1185">Reference proteome</keyword>
<dbReference type="GO" id="GO:0008168">
    <property type="term" value="F:methyltransferase activity"/>
    <property type="evidence" value="ECO:0007669"/>
    <property type="project" value="UniProtKB-KW"/>
</dbReference>
<feature type="domain" description="Methyltransferase" evidence="1">
    <location>
        <begin position="73"/>
        <end position="168"/>
    </location>
</feature>
<dbReference type="AlphaFoldDB" id="A0A316FGZ6"/>
<accession>A0A316FGZ6</accession>
<evidence type="ECO:0000313" key="3">
    <source>
        <dbReference type="Proteomes" id="UP000245697"/>
    </source>
</evidence>
<dbReference type="Pfam" id="PF13649">
    <property type="entry name" value="Methyltransf_25"/>
    <property type="match status" value="1"/>
</dbReference>
<comment type="caution">
    <text evidence="2">The sequence shown here is derived from an EMBL/GenBank/DDBJ whole genome shotgun (WGS) entry which is preliminary data.</text>
</comment>
<name>A0A316FGZ6_9ACTN</name>
<dbReference type="GO" id="GO:0032259">
    <property type="term" value="P:methylation"/>
    <property type="evidence" value="ECO:0007669"/>
    <property type="project" value="UniProtKB-KW"/>
</dbReference>